<name>X1RSX0_9ZZZZ</name>
<reference evidence="1" key="1">
    <citation type="journal article" date="2014" name="Front. Microbiol.">
        <title>High frequency of phylogenetically diverse reductive dehalogenase-homologous genes in deep subseafloor sedimentary metagenomes.</title>
        <authorList>
            <person name="Kawai M."/>
            <person name="Futagami T."/>
            <person name="Toyoda A."/>
            <person name="Takaki Y."/>
            <person name="Nishi S."/>
            <person name="Hori S."/>
            <person name="Arai W."/>
            <person name="Tsubouchi T."/>
            <person name="Morono Y."/>
            <person name="Uchiyama I."/>
            <person name="Ito T."/>
            <person name="Fujiyama A."/>
            <person name="Inagaki F."/>
            <person name="Takami H."/>
        </authorList>
    </citation>
    <scope>NUCLEOTIDE SEQUENCE</scope>
    <source>
        <strain evidence="1">Expedition CK06-06</strain>
    </source>
</reference>
<proteinExistence type="predicted"/>
<sequence length="109" mass="12217">MPNKRPTRLFEMPGPDIAEIEITRPLPETCSVGLTYQLEGTVKVAGIGAPPFVYAEVTPLRAGEVTYERGLPKPISGEFSIDLRFTYTGHPIQLETNRARSVRWLSLFR</sequence>
<gene>
    <name evidence="1" type="ORF">S12H4_14692</name>
</gene>
<accession>X1RSX0</accession>
<evidence type="ECO:0000313" key="1">
    <source>
        <dbReference type="EMBL" id="GAI83753.1"/>
    </source>
</evidence>
<comment type="caution">
    <text evidence="1">The sequence shown here is derived from an EMBL/GenBank/DDBJ whole genome shotgun (WGS) entry which is preliminary data.</text>
</comment>
<protein>
    <submittedName>
        <fullName evidence="1">Uncharacterized protein</fullName>
    </submittedName>
</protein>
<organism evidence="1">
    <name type="scientific">marine sediment metagenome</name>
    <dbReference type="NCBI Taxonomy" id="412755"/>
    <lineage>
        <taxon>unclassified sequences</taxon>
        <taxon>metagenomes</taxon>
        <taxon>ecological metagenomes</taxon>
    </lineage>
</organism>
<dbReference type="EMBL" id="BARW01007019">
    <property type="protein sequence ID" value="GAI83753.1"/>
    <property type="molecule type" value="Genomic_DNA"/>
</dbReference>
<dbReference type="AlphaFoldDB" id="X1RSX0"/>